<dbReference type="AlphaFoldDB" id="A0A1Y2B776"/>
<keyword evidence="1" id="KW-0472">Membrane</keyword>
<dbReference type="Gene3D" id="3.40.50.1820">
    <property type="entry name" value="alpha/beta hydrolase"/>
    <property type="match status" value="1"/>
</dbReference>
<comment type="similarity">
    <text evidence="1">Belongs to the GPI inositol-deacylase family.</text>
</comment>
<name>A0A1Y2B776_9FUNG</name>
<keyword evidence="4" id="KW-1185">Reference proteome</keyword>
<dbReference type="SUPFAM" id="SSF53474">
    <property type="entry name" value="alpha/beta-Hydrolases"/>
    <property type="match status" value="1"/>
</dbReference>
<gene>
    <name evidence="3" type="ORF">BCR33DRAFT_792514</name>
</gene>
<accession>A0A1Y2B776</accession>
<keyword evidence="1" id="KW-0256">Endoplasmic reticulum</keyword>
<reference evidence="3 4" key="1">
    <citation type="submission" date="2016-07" db="EMBL/GenBank/DDBJ databases">
        <title>Pervasive Adenine N6-methylation of Active Genes in Fungi.</title>
        <authorList>
            <consortium name="DOE Joint Genome Institute"/>
            <person name="Mondo S.J."/>
            <person name="Dannebaum R.O."/>
            <person name="Kuo R.C."/>
            <person name="Labutti K."/>
            <person name="Haridas S."/>
            <person name="Kuo A."/>
            <person name="Salamov A."/>
            <person name="Ahrendt S.R."/>
            <person name="Lipzen A."/>
            <person name="Sullivan W."/>
            <person name="Andreopoulos W.B."/>
            <person name="Clum A."/>
            <person name="Lindquist E."/>
            <person name="Daum C."/>
            <person name="Ramamoorthy G.K."/>
            <person name="Gryganskyi A."/>
            <person name="Culley D."/>
            <person name="Magnuson J.K."/>
            <person name="James T.Y."/>
            <person name="O'Malley M.A."/>
            <person name="Stajich J.E."/>
            <person name="Spatafora J.W."/>
            <person name="Visel A."/>
            <person name="Grigoriev I.V."/>
        </authorList>
    </citation>
    <scope>NUCLEOTIDE SEQUENCE [LARGE SCALE GENOMIC DNA]</scope>
    <source>
        <strain evidence="3 4">JEL800</strain>
    </source>
</reference>
<dbReference type="STRING" id="329046.A0A1Y2B776"/>
<comment type="subcellular location">
    <subcellularLocation>
        <location evidence="1">Endoplasmic reticulum membrane</location>
    </subcellularLocation>
</comment>
<dbReference type="GO" id="GO:0016788">
    <property type="term" value="F:hydrolase activity, acting on ester bonds"/>
    <property type="evidence" value="ECO:0007669"/>
    <property type="project" value="InterPro"/>
</dbReference>
<evidence type="ECO:0000313" key="3">
    <source>
        <dbReference type="EMBL" id="ORY30693.1"/>
    </source>
</evidence>
<dbReference type="InterPro" id="IPR029058">
    <property type="entry name" value="AB_hydrolase_fold"/>
</dbReference>
<protein>
    <recommendedName>
        <fullName evidence="1">GPI inositol-deacylase</fullName>
        <ecNumber evidence="1">3.1.-.-</ecNumber>
    </recommendedName>
</protein>
<comment type="function">
    <text evidence="1">Involved in inositol deacylation of GPI-anchored proteins which plays important roles in the quality control and ER-associated degradation of GPI-anchored proteins.</text>
</comment>
<dbReference type="GO" id="GO:0015031">
    <property type="term" value="P:protein transport"/>
    <property type="evidence" value="ECO:0007669"/>
    <property type="project" value="UniProtKB-KW"/>
</dbReference>
<keyword evidence="1" id="KW-0378">Hydrolase</keyword>
<proteinExistence type="inferred from homology"/>
<feature type="domain" description="GPI inositol-deacylase PGAP1-like alpha/beta" evidence="2">
    <location>
        <begin position="7"/>
        <end position="114"/>
    </location>
</feature>
<sequence>MRLSSIITIVLVHGYQGSPETFGNFANDVSKCLKAKNSKTAHVRFYKYETHGDITKRVGEFVEWLTNPFNGISGNIMLLGHSMGEYYAAKTIAEFNRAYIGFSITHILAFDSPFLGVQEHVIGAKIVMRLLGSNDTNSDDRFSNTKDSSSSLWTWGVAAGAAVITAAVAYNSKAAVSDHSAFLGPLWSPENQETRLNWIVSQQQHIRNFKVRLFYIVTKSEEDRTFIKTPE</sequence>
<dbReference type="PANTHER" id="PTHR47842:SF1">
    <property type="entry name" value="DUF676 DOMAIN-CONTAINING PROTEIN"/>
    <property type="match status" value="1"/>
</dbReference>
<dbReference type="EMBL" id="MCGO01000081">
    <property type="protein sequence ID" value="ORY30693.1"/>
    <property type="molecule type" value="Genomic_DNA"/>
</dbReference>
<comment type="caution">
    <text evidence="3">The sequence shown here is derived from an EMBL/GenBank/DDBJ whole genome shotgun (WGS) entry which is preliminary data.</text>
</comment>
<evidence type="ECO:0000259" key="2">
    <source>
        <dbReference type="Pfam" id="PF07819"/>
    </source>
</evidence>
<dbReference type="GO" id="GO:0005789">
    <property type="term" value="C:endoplasmic reticulum membrane"/>
    <property type="evidence" value="ECO:0007669"/>
    <property type="project" value="UniProtKB-SubCell"/>
</dbReference>
<dbReference type="PANTHER" id="PTHR47842">
    <property type="entry name" value="EXPRESSED PROTEIN"/>
    <property type="match status" value="1"/>
</dbReference>
<dbReference type="OrthoDB" id="442243at2759"/>
<evidence type="ECO:0000313" key="4">
    <source>
        <dbReference type="Proteomes" id="UP000193642"/>
    </source>
</evidence>
<organism evidence="3 4">
    <name type="scientific">Rhizoclosmatium globosum</name>
    <dbReference type="NCBI Taxonomy" id="329046"/>
    <lineage>
        <taxon>Eukaryota</taxon>
        <taxon>Fungi</taxon>
        <taxon>Fungi incertae sedis</taxon>
        <taxon>Chytridiomycota</taxon>
        <taxon>Chytridiomycota incertae sedis</taxon>
        <taxon>Chytridiomycetes</taxon>
        <taxon>Chytridiales</taxon>
        <taxon>Chytriomycetaceae</taxon>
        <taxon>Rhizoclosmatium</taxon>
    </lineage>
</organism>
<keyword evidence="1" id="KW-0813">Transport</keyword>
<dbReference type="Proteomes" id="UP000193642">
    <property type="component" value="Unassembled WGS sequence"/>
</dbReference>
<dbReference type="EC" id="3.1.-.-" evidence="1"/>
<dbReference type="Pfam" id="PF07819">
    <property type="entry name" value="PGAP1"/>
    <property type="match status" value="1"/>
</dbReference>
<dbReference type="InterPro" id="IPR012908">
    <property type="entry name" value="PGAP1-ab_dom-like"/>
</dbReference>
<evidence type="ECO:0000256" key="1">
    <source>
        <dbReference type="RuleBase" id="RU365011"/>
    </source>
</evidence>
<keyword evidence="1" id="KW-0653">Protein transport</keyword>